<feature type="region of interest" description="Disordered" evidence="1">
    <location>
        <begin position="25"/>
        <end position="44"/>
    </location>
</feature>
<protein>
    <recommendedName>
        <fullName evidence="5">Lipoprotein</fullName>
    </recommendedName>
</protein>
<organism evidence="3 4">
    <name type="scientific">Rhizobium rhizophilum</name>
    <dbReference type="NCBI Taxonomy" id="1850373"/>
    <lineage>
        <taxon>Bacteria</taxon>
        <taxon>Pseudomonadati</taxon>
        <taxon>Pseudomonadota</taxon>
        <taxon>Alphaproteobacteria</taxon>
        <taxon>Hyphomicrobiales</taxon>
        <taxon>Rhizobiaceae</taxon>
        <taxon>Rhizobium/Agrobacterium group</taxon>
        <taxon>Rhizobium</taxon>
    </lineage>
</organism>
<proteinExistence type="predicted"/>
<evidence type="ECO:0008006" key="5">
    <source>
        <dbReference type="Google" id="ProtNLM"/>
    </source>
</evidence>
<dbReference type="PROSITE" id="PS51257">
    <property type="entry name" value="PROKAR_LIPOPROTEIN"/>
    <property type="match status" value="1"/>
</dbReference>
<gene>
    <name evidence="3" type="ORF">E9677_16900</name>
</gene>
<name>A0ABY2QR09_9HYPH</name>
<sequence length="132" mass="13687">MRIIKTLSRFAVALLATAALSACSTSGSNTSSEGNGSVTATKSAAQRERLSAAEVVSLYTGKTARGSGHSTTYKADGTWFNNSGATGRWRVSGDGALVMTGGLSMSLQVFRDGNRYYHRNASSGAGGYYTLG</sequence>
<evidence type="ECO:0000256" key="2">
    <source>
        <dbReference type="SAM" id="SignalP"/>
    </source>
</evidence>
<accession>A0ABY2QR09</accession>
<evidence type="ECO:0000313" key="3">
    <source>
        <dbReference type="EMBL" id="THV12450.1"/>
    </source>
</evidence>
<dbReference type="RefSeq" id="WP_136559245.1">
    <property type="nucleotide sequence ID" value="NZ_STGT01000004.1"/>
</dbReference>
<feature type="compositionally biased region" description="Low complexity" evidence="1">
    <location>
        <begin position="25"/>
        <end position="37"/>
    </location>
</feature>
<keyword evidence="2" id="KW-0732">Signal</keyword>
<feature type="chain" id="PRO_5046839329" description="Lipoprotein" evidence="2">
    <location>
        <begin position="22"/>
        <end position="132"/>
    </location>
</feature>
<keyword evidence="4" id="KW-1185">Reference proteome</keyword>
<dbReference type="EMBL" id="STGT01000004">
    <property type="protein sequence ID" value="THV12450.1"/>
    <property type="molecule type" value="Genomic_DNA"/>
</dbReference>
<evidence type="ECO:0000313" key="4">
    <source>
        <dbReference type="Proteomes" id="UP000309667"/>
    </source>
</evidence>
<evidence type="ECO:0000256" key="1">
    <source>
        <dbReference type="SAM" id="MobiDB-lite"/>
    </source>
</evidence>
<reference evidence="3 4" key="1">
    <citation type="submission" date="2019-04" db="EMBL/GenBank/DDBJ databases">
        <title>Genome sequence of strain 7209-2.</title>
        <authorList>
            <person name="Gao J."/>
            <person name="Sun J."/>
        </authorList>
    </citation>
    <scope>NUCLEOTIDE SEQUENCE [LARGE SCALE GENOMIC DNA]</scope>
    <source>
        <strain evidence="3 4">7209-2</strain>
    </source>
</reference>
<dbReference type="Proteomes" id="UP000309667">
    <property type="component" value="Unassembled WGS sequence"/>
</dbReference>
<comment type="caution">
    <text evidence="3">The sequence shown here is derived from an EMBL/GenBank/DDBJ whole genome shotgun (WGS) entry which is preliminary data.</text>
</comment>
<feature type="signal peptide" evidence="2">
    <location>
        <begin position="1"/>
        <end position="21"/>
    </location>
</feature>